<dbReference type="Gene3D" id="3.90.1150.10">
    <property type="entry name" value="Aspartate Aminotransferase, domain 1"/>
    <property type="match status" value="1"/>
</dbReference>
<dbReference type="Gene3D" id="3.40.640.10">
    <property type="entry name" value="Type I PLP-dependent aspartate aminotransferase-like (Major domain)"/>
    <property type="match status" value="1"/>
</dbReference>
<evidence type="ECO:0000256" key="2">
    <source>
        <dbReference type="ARBA" id="ARBA00037999"/>
    </source>
</evidence>
<dbReference type="CDD" id="cd00616">
    <property type="entry name" value="AHBA_syn"/>
    <property type="match status" value="1"/>
</dbReference>
<dbReference type="Proteomes" id="UP000321934">
    <property type="component" value="Chromosome"/>
</dbReference>
<dbReference type="AlphaFoldDB" id="A0A5B8XDL5"/>
<dbReference type="InterPro" id="IPR000653">
    <property type="entry name" value="DegT/StrS_aminotransferase"/>
</dbReference>
<comment type="similarity">
    <text evidence="2 5">Belongs to the DegT/DnrJ/EryC1 family.</text>
</comment>
<keyword evidence="1 4" id="KW-0663">Pyridoxal phosphate</keyword>
<keyword evidence="7" id="KW-1185">Reference proteome</keyword>
<evidence type="ECO:0000256" key="5">
    <source>
        <dbReference type="RuleBase" id="RU004508"/>
    </source>
</evidence>
<dbReference type="RefSeq" id="WP_146820641.1">
    <property type="nucleotide sequence ID" value="NZ_CP029077.1"/>
</dbReference>
<keyword evidence="6" id="KW-0808">Transferase</keyword>
<feature type="modified residue" description="N6-(pyridoxal phosphate)lysine" evidence="4">
    <location>
        <position position="187"/>
    </location>
</feature>
<dbReference type="GO" id="GO:0030170">
    <property type="term" value="F:pyridoxal phosphate binding"/>
    <property type="evidence" value="ECO:0007669"/>
    <property type="project" value="UniProtKB-ARBA"/>
</dbReference>
<dbReference type="FunFam" id="3.40.640.10:FF:000089">
    <property type="entry name" value="Aminotransferase, DegT/DnrJ/EryC1/StrS family"/>
    <property type="match status" value="1"/>
</dbReference>
<proteinExistence type="inferred from homology"/>
<dbReference type="GO" id="GO:0008483">
    <property type="term" value="F:transaminase activity"/>
    <property type="evidence" value="ECO:0007669"/>
    <property type="project" value="UniProtKB-KW"/>
</dbReference>
<evidence type="ECO:0000313" key="7">
    <source>
        <dbReference type="Proteomes" id="UP000321934"/>
    </source>
</evidence>
<evidence type="ECO:0000256" key="1">
    <source>
        <dbReference type="ARBA" id="ARBA00022898"/>
    </source>
</evidence>
<feature type="active site" description="Proton acceptor" evidence="3">
    <location>
        <position position="187"/>
    </location>
</feature>
<name>A0A5B8XDL5_9RICK</name>
<dbReference type="InterPro" id="IPR015421">
    <property type="entry name" value="PyrdxlP-dep_Trfase_major"/>
</dbReference>
<evidence type="ECO:0000313" key="6">
    <source>
        <dbReference type="EMBL" id="QED23363.1"/>
    </source>
</evidence>
<dbReference type="GO" id="GO:0000271">
    <property type="term" value="P:polysaccharide biosynthetic process"/>
    <property type="evidence" value="ECO:0007669"/>
    <property type="project" value="TreeGrafter"/>
</dbReference>
<dbReference type="OrthoDB" id="9768668at2"/>
<dbReference type="EMBL" id="CP029077">
    <property type="protein sequence ID" value="QED23363.1"/>
    <property type="molecule type" value="Genomic_DNA"/>
</dbReference>
<protein>
    <submittedName>
        <fullName evidence="6">Pyridoxal phosphate-dependent aspartate aminotransferase</fullName>
    </submittedName>
</protein>
<accession>A0A5B8XDL5</accession>
<organism evidence="6 7">
    <name type="scientific">Candidatus Deianiraea vastatrix</name>
    <dbReference type="NCBI Taxonomy" id="2163644"/>
    <lineage>
        <taxon>Bacteria</taxon>
        <taxon>Pseudomonadati</taxon>
        <taxon>Pseudomonadota</taxon>
        <taxon>Alphaproteobacteria</taxon>
        <taxon>Rickettsiales</taxon>
        <taxon>Candidatus Deianiraeaceae</taxon>
        <taxon>Candidatus Deianiraea</taxon>
    </lineage>
</organism>
<reference evidence="6 7" key="1">
    <citation type="journal article" date="2019" name="ISME J.">
        <title>Deianiraea, an extracellular bacterium associated with the ciliate Paramecium, suggests an alternative scenario for the evolution of Rickettsiales.</title>
        <authorList>
            <person name="Castelli M."/>
            <person name="Sabaneyeva E."/>
            <person name="Lanzoni O."/>
            <person name="Lebedeva N."/>
            <person name="Floriano A.M."/>
            <person name="Gaiarsa S."/>
            <person name="Benken K."/>
            <person name="Modeo L."/>
            <person name="Bandi C."/>
            <person name="Potekhin A."/>
            <person name="Sassera D."/>
            <person name="Petroni G."/>
        </authorList>
    </citation>
    <scope>NUCLEOTIDE SEQUENCE [LARGE SCALE GENOMIC DNA]</scope>
    <source>
        <strain evidence="6">CyL4-1</strain>
    </source>
</reference>
<dbReference type="InterPro" id="IPR015424">
    <property type="entry name" value="PyrdxlP-dep_Trfase"/>
</dbReference>
<sequence>MQIPFLHLQQINLQYKEEIFEAMQTVLSSGHYILGQEVEKFEQEFAQFCGTKYAIGVDNGLNALSLSLKALDIGQDDEVIVPSNTYIASALSVSHIGAKPVFVECDINTYNIDIKKIESAITKNTKAIMPVHLYGKLCEMDEIIKIANKYGLFIIEDCAQAHGAMDENGKKAGSFGIANGFSFYPGKNLGAIGDGGCITTNDENLAKQLKTLRNYGSQRKYYNEDIGYNARLDELQAAILRVKLKYLNQENQRRQQIAKFYCDSIKNDQIILPKLNDKNLHDSVWHLFVVRAKNRDKLQKHLEESGIQTLIHYPLPAYKQECYKEFNHLNFECDYIHNEILSIPISSVMKDEEVEYVIKILNEY</sequence>
<dbReference type="Pfam" id="PF01041">
    <property type="entry name" value="DegT_DnrJ_EryC1"/>
    <property type="match status" value="1"/>
</dbReference>
<keyword evidence="6" id="KW-0032">Aminotransferase</keyword>
<gene>
    <name evidence="6" type="ORF">Deia_00568</name>
</gene>
<dbReference type="InterPro" id="IPR015422">
    <property type="entry name" value="PyrdxlP-dep_Trfase_small"/>
</dbReference>
<dbReference type="PANTHER" id="PTHR30244">
    <property type="entry name" value="TRANSAMINASE"/>
    <property type="match status" value="1"/>
</dbReference>
<evidence type="ECO:0000256" key="3">
    <source>
        <dbReference type="PIRSR" id="PIRSR000390-1"/>
    </source>
</evidence>
<dbReference type="PIRSF" id="PIRSF000390">
    <property type="entry name" value="PLP_StrS"/>
    <property type="match status" value="1"/>
</dbReference>
<dbReference type="PANTHER" id="PTHR30244:SF36">
    <property type="entry name" value="3-OXO-GLUCOSE-6-PHOSPHATE:GLUTAMATE AMINOTRANSFERASE"/>
    <property type="match status" value="1"/>
</dbReference>
<dbReference type="SUPFAM" id="SSF53383">
    <property type="entry name" value="PLP-dependent transferases"/>
    <property type="match status" value="1"/>
</dbReference>
<evidence type="ECO:0000256" key="4">
    <source>
        <dbReference type="PIRSR" id="PIRSR000390-2"/>
    </source>
</evidence>